<feature type="signal peptide" evidence="1">
    <location>
        <begin position="1"/>
        <end position="28"/>
    </location>
</feature>
<protein>
    <recommendedName>
        <fullName evidence="4">Lipoprotein</fullName>
    </recommendedName>
</protein>
<dbReference type="EMBL" id="CAADJD010000008">
    <property type="protein sequence ID" value="VFS57097.1"/>
    <property type="molecule type" value="Genomic_DNA"/>
</dbReference>
<evidence type="ECO:0000313" key="2">
    <source>
        <dbReference type="EMBL" id="VFS57097.1"/>
    </source>
</evidence>
<evidence type="ECO:0008006" key="4">
    <source>
        <dbReference type="Google" id="ProtNLM"/>
    </source>
</evidence>
<sequence>MPTTYKMSCSRSALFVLLSSLLSGCVFTRVSDDAFAREVNNLHVTGMSLHAAVMEMNRQGYRCSADSARLTKVALDANNARFFKQLECSKQSMEAFCPQIRNVVLNADPDSDKVIRVGKNITQRGCF</sequence>
<feature type="chain" id="PRO_5019870914" description="Lipoprotein" evidence="1">
    <location>
        <begin position="29"/>
        <end position="127"/>
    </location>
</feature>
<name>A0A485A6N8_KLUCR</name>
<proteinExistence type="predicted"/>
<accession>A0A485A6N8</accession>
<dbReference type="PROSITE" id="PS51257">
    <property type="entry name" value="PROKAR_LIPOPROTEIN"/>
    <property type="match status" value="1"/>
</dbReference>
<dbReference type="Proteomes" id="UP000401081">
    <property type="component" value="Unassembled WGS sequence"/>
</dbReference>
<keyword evidence="3" id="KW-1185">Reference proteome</keyword>
<dbReference type="AlphaFoldDB" id="A0A485A6N8"/>
<evidence type="ECO:0000313" key="3">
    <source>
        <dbReference type="Proteomes" id="UP000401081"/>
    </source>
</evidence>
<keyword evidence="1" id="KW-0732">Signal</keyword>
<organism evidence="2 3">
    <name type="scientific">Kluyvera cryocrescens</name>
    <name type="common">Kluyvera citrophila</name>
    <dbReference type="NCBI Taxonomy" id="580"/>
    <lineage>
        <taxon>Bacteria</taxon>
        <taxon>Pseudomonadati</taxon>
        <taxon>Pseudomonadota</taxon>
        <taxon>Gammaproteobacteria</taxon>
        <taxon>Enterobacterales</taxon>
        <taxon>Enterobacteriaceae</taxon>
        <taxon>Kluyvera</taxon>
    </lineage>
</organism>
<reference evidence="2 3" key="1">
    <citation type="submission" date="2019-03" db="EMBL/GenBank/DDBJ databases">
        <authorList>
            <consortium name="Pathogen Informatics"/>
        </authorList>
    </citation>
    <scope>NUCLEOTIDE SEQUENCE [LARGE SCALE GENOMIC DNA]</scope>
    <source>
        <strain evidence="2 3">NCTC12993</strain>
    </source>
</reference>
<evidence type="ECO:0000256" key="1">
    <source>
        <dbReference type="SAM" id="SignalP"/>
    </source>
</evidence>
<gene>
    <name evidence="2" type="ORF">NCTC12993_00619</name>
</gene>